<dbReference type="EMBL" id="ML996252">
    <property type="protein sequence ID" value="KAF2729219.1"/>
    <property type="molecule type" value="Genomic_DNA"/>
</dbReference>
<evidence type="ECO:0000256" key="2">
    <source>
        <dbReference type="ARBA" id="ARBA00022670"/>
    </source>
</evidence>
<dbReference type="InterPro" id="IPR029058">
    <property type="entry name" value="AB_hydrolase_fold"/>
</dbReference>
<evidence type="ECO:0000256" key="6">
    <source>
        <dbReference type="SAM" id="SignalP"/>
    </source>
</evidence>
<evidence type="ECO:0000256" key="1">
    <source>
        <dbReference type="ARBA" id="ARBA00011079"/>
    </source>
</evidence>
<dbReference type="Pfam" id="PF05577">
    <property type="entry name" value="Peptidase_S28"/>
    <property type="match status" value="1"/>
</dbReference>
<keyword evidence="3 6" id="KW-0732">Signal</keyword>
<dbReference type="SUPFAM" id="SSF53474">
    <property type="entry name" value="alpha/beta-Hydrolases"/>
    <property type="match status" value="1"/>
</dbReference>
<evidence type="ECO:0000256" key="4">
    <source>
        <dbReference type="ARBA" id="ARBA00022801"/>
    </source>
</evidence>
<comment type="similarity">
    <text evidence="1">Belongs to the peptidase S28 family.</text>
</comment>
<keyword evidence="8" id="KW-1185">Reference proteome</keyword>
<name>A0A9P4QMG6_9PLEO</name>
<keyword evidence="5" id="KW-0325">Glycoprotein</keyword>
<dbReference type="OrthoDB" id="1735038at2759"/>
<dbReference type="Proteomes" id="UP000799444">
    <property type="component" value="Unassembled WGS sequence"/>
</dbReference>
<feature type="chain" id="PRO_5040463754" evidence="6">
    <location>
        <begin position="20"/>
        <end position="536"/>
    </location>
</feature>
<evidence type="ECO:0000313" key="8">
    <source>
        <dbReference type="Proteomes" id="UP000799444"/>
    </source>
</evidence>
<dbReference type="Gene3D" id="3.40.50.1820">
    <property type="entry name" value="alpha/beta hydrolase"/>
    <property type="match status" value="2"/>
</dbReference>
<dbReference type="AlphaFoldDB" id="A0A9P4QMG6"/>
<evidence type="ECO:0000313" key="7">
    <source>
        <dbReference type="EMBL" id="KAF2729219.1"/>
    </source>
</evidence>
<dbReference type="PANTHER" id="PTHR11010:SF117">
    <property type="entry name" value="SERINE PROTEASE 16"/>
    <property type="match status" value="1"/>
</dbReference>
<gene>
    <name evidence="7" type="ORF">EJ04DRAFT_502727</name>
</gene>
<sequence>MRLLALLTALAGTATCAAGSRLSGSRDVAAGVERRQDAEATYKAHTLDVPIDHFPHSPRYPSHVKGTFKQRYFFDSSYYKSGGPVFLYIGGETSGESRFSNLKTGIIQILMQEFNGLGVILENRFYGESYPFNTSTTDELAYLTYEQSVADNQYFATHATFPGIEGNLTAPGTPWIMYGGSLAGALTAFTMKTYNDLFAGGIGSSATTKAVLGYPQWYDPIMKYGPSDCISRIIDIVDKIDDIIDSKNQKAIQAVKDIFGLGSLTSLGDFAMTIAFPIGGPMNYPTNTWQELNWHPAYSAGEDFYHFCSNITNPSPPSSISSIDTALSKYTNGAPWTGLGGYVHYIKTILLPLCTTGRLNSTDPGCFSTQNQTFYADPSNGGARSYLYSTCSEAGIYQVAPPHGPSLISRALQIPYTQQWCTWAFPPGKHNRIPSTPALGYVNKYGGWDVRAPRLALIDGDVDVWVDLCHHSNLKSGIRISSEEYPSYLIAGAGHHWDSAGILNVSAEPDYIREAHLWEIRTVRGWIEGWKGGEGY</sequence>
<evidence type="ECO:0000256" key="5">
    <source>
        <dbReference type="ARBA" id="ARBA00023180"/>
    </source>
</evidence>
<evidence type="ECO:0000256" key="3">
    <source>
        <dbReference type="ARBA" id="ARBA00022729"/>
    </source>
</evidence>
<keyword evidence="4" id="KW-0378">Hydrolase</keyword>
<reference evidence="7" key="1">
    <citation type="journal article" date="2020" name="Stud. Mycol.">
        <title>101 Dothideomycetes genomes: a test case for predicting lifestyles and emergence of pathogens.</title>
        <authorList>
            <person name="Haridas S."/>
            <person name="Albert R."/>
            <person name="Binder M."/>
            <person name="Bloem J."/>
            <person name="Labutti K."/>
            <person name="Salamov A."/>
            <person name="Andreopoulos B."/>
            <person name="Baker S."/>
            <person name="Barry K."/>
            <person name="Bills G."/>
            <person name="Bluhm B."/>
            <person name="Cannon C."/>
            <person name="Castanera R."/>
            <person name="Culley D."/>
            <person name="Daum C."/>
            <person name="Ezra D."/>
            <person name="Gonzalez J."/>
            <person name="Henrissat B."/>
            <person name="Kuo A."/>
            <person name="Liang C."/>
            <person name="Lipzen A."/>
            <person name="Lutzoni F."/>
            <person name="Magnuson J."/>
            <person name="Mondo S."/>
            <person name="Nolan M."/>
            <person name="Ohm R."/>
            <person name="Pangilinan J."/>
            <person name="Park H.-J."/>
            <person name="Ramirez L."/>
            <person name="Alfaro M."/>
            <person name="Sun H."/>
            <person name="Tritt A."/>
            <person name="Yoshinaga Y."/>
            <person name="Zwiers L.-H."/>
            <person name="Turgeon B."/>
            <person name="Goodwin S."/>
            <person name="Spatafora J."/>
            <person name="Crous P."/>
            <person name="Grigoriev I."/>
        </authorList>
    </citation>
    <scope>NUCLEOTIDE SEQUENCE</scope>
    <source>
        <strain evidence="7">CBS 125425</strain>
    </source>
</reference>
<proteinExistence type="inferred from homology"/>
<accession>A0A9P4QMG6</accession>
<feature type="signal peptide" evidence="6">
    <location>
        <begin position="1"/>
        <end position="19"/>
    </location>
</feature>
<keyword evidence="2" id="KW-0645">Protease</keyword>
<dbReference type="GO" id="GO:0070008">
    <property type="term" value="F:serine-type exopeptidase activity"/>
    <property type="evidence" value="ECO:0007669"/>
    <property type="project" value="InterPro"/>
</dbReference>
<dbReference type="GO" id="GO:0006508">
    <property type="term" value="P:proteolysis"/>
    <property type="evidence" value="ECO:0007669"/>
    <property type="project" value="UniProtKB-KW"/>
</dbReference>
<protein>
    <submittedName>
        <fullName evidence="7">Uncharacterized protein</fullName>
    </submittedName>
</protein>
<dbReference type="InterPro" id="IPR008758">
    <property type="entry name" value="Peptidase_S28"/>
</dbReference>
<comment type="caution">
    <text evidence="7">The sequence shown here is derived from an EMBL/GenBank/DDBJ whole genome shotgun (WGS) entry which is preliminary data.</text>
</comment>
<dbReference type="GO" id="GO:0008239">
    <property type="term" value="F:dipeptidyl-peptidase activity"/>
    <property type="evidence" value="ECO:0007669"/>
    <property type="project" value="TreeGrafter"/>
</dbReference>
<organism evidence="7 8">
    <name type="scientific">Polyplosphaeria fusca</name>
    <dbReference type="NCBI Taxonomy" id="682080"/>
    <lineage>
        <taxon>Eukaryota</taxon>
        <taxon>Fungi</taxon>
        <taxon>Dikarya</taxon>
        <taxon>Ascomycota</taxon>
        <taxon>Pezizomycotina</taxon>
        <taxon>Dothideomycetes</taxon>
        <taxon>Pleosporomycetidae</taxon>
        <taxon>Pleosporales</taxon>
        <taxon>Tetraplosphaeriaceae</taxon>
        <taxon>Polyplosphaeria</taxon>
    </lineage>
</organism>
<dbReference type="PANTHER" id="PTHR11010">
    <property type="entry name" value="PROTEASE S28 PRO-X CARBOXYPEPTIDASE-RELATED"/>
    <property type="match status" value="1"/>
</dbReference>